<comment type="caution">
    <text evidence="1">The sequence shown here is derived from an EMBL/GenBank/DDBJ whole genome shotgun (WGS) entry which is preliminary data.</text>
</comment>
<dbReference type="InterPro" id="IPR007438">
    <property type="entry name" value="DUF488"/>
</dbReference>
<evidence type="ECO:0000313" key="1">
    <source>
        <dbReference type="EMBL" id="KZS61248.1"/>
    </source>
</evidence>
<proteinExistence type="predicted"/>
<dbReference type="PANTHER" id="PTHR39337:SF1">
    <property type="entry name" value="BLR5642 PROTEIN"/>
    <property type="match status" value="1"/>
</dbReference>
<accession>A0A163Z7A7</accession>
<dbReference type="AlphaFoldDB" id="A0A163Z7A7"/>
<dbReference type="PANTHER" id="PTHR39337">
    <property type="entry name" value="BLR5642 PROTEIN"/>
    <property type="match status" value="1"/>
</dbReference>
<gene>
    <name evidence="1" type="ORF">A4G28_25675</name>
</gene>
<keyword evidence="2" id="KW-1185">Reference proteome</keyword>
<reference evidence="2" key="1">
    <citation type="submission" date="2016-04" db="EMBL/GenBank/DDBJ databases">
        <authorList>
            <person name="Strapagiel D."/>
            <person name="Borowka P."/>
            <person name="Marciniak B."/>
            <person name="Bakula Z."/>
            <person name="Van Ingen J."/>
            <person name="Safianowska A."/>
            <person name="Dziadek J."/>
            <person name="Jagielski T."/>
        </authorList>
    </citation>
    <scope>NUCLEOTIDE SEQUENCE [LARGE SCALE GENOMIC DNA]</scope>
    <source>
        <strain evidence="2">1010001458</strain>
    </source>
</reference>
<dbReference type="RefSeq" id="WP_075511360.1">
    <property type="nucleotide sequence ID" value="NZ_CP089224.1"/>
</dbReference>
<dbReference type="InterPro" id="IPR014519">
    <property type="entry name" value="UCP024492"/>
</dbReference>
<protein>
    <recommendedName>
        <fullName evidence="3">DNA repair protein</fullName>
    </recommendedName>
</protein>
<dbReference type="Pfam" id="PF04343">
    <property type="entry name" value="DUF488"/>
    <property type="match status" value="1"/>
</dbReference>
<dbReference type="EMBL" id="LWCI01000117">
    <property type="protein sequence ID" value="KZS61248.1"/>
    <property type="molecule type" value="Genomic_DNA"/>
</dbReference>
<sequence>MLYTIGHGAKTAGQLTDALHQHDIKLLVDVRSFPGSRRNPDVSKQVMPDWLGAAGIGYRHEPDLGGRRKPPVSPVPRDLWWENPAFANYAAHTRTPGFRAAYQRLLQDADTCDVAVMCGEPTWWRCHRRMIADLAVRDGRQVQHIMPNAALSPHPASDWLTYDVADGS</sequence>
<evidence type="ECO:0008006" key="3">
    <source>
        <dbReference type="Google" id="ProtNLM"/>
    </source>
</evidence>
<name>A0A163Z7A7_9MYCO</name>
<dbReference type="Proteomes" id="UP000077342">
    <property type="component" value="Unassembled WGS sequence"/>
</dbReference>
<evidence type="ECO:0000313" key="2">
    <source>
        <dbReference type="Proteomes" id="UP000077342"/>
    </source>
</evidence>
<organism evidence="1 2">
    <name type="scientific">Mycobacterium ostraviense</name>
    <dbReference type="NCBI Taxonomy" id="2738409"/>
    <lineage>
        <taxon>Bacteria</taxon>
        <taxon>Bacillati</taxon>
        <taxon>Actinomycetota</taxon>
        <taxon>Actinomycetes</taxon>
        <taxon>Mycobacteriales</taxon>
        <taxon>Mycobacteriaceae</taxon>
        <taxon>Mycobacterium</taxon>
    </lineage>
</organism>
<dbReference type="PIRSF" id="PIRSF024492">
    <property type="entry name" value="UCP024492"/>
    <property type="match status" value="1"/>
</dbReference>